<evidence type="ECO:0000313" key="3">
    <source>
        <dbReference type="EMBL" id="RIH64771.1"/>
    </source>
</evidence>
<dbReference type="PANTHER" id="PTHR39081:SF1">
    <property type="entry name" value="MUT7-C RNASE DOMAIN-CONTAINING PROTEIN"/>
    <property type="match status" value="1"/>
</dbReference>
<dbReference type="Proteomes" id="UP000266441">
    <property type="component" value="Unassembled WGS sequence"/>
</dbReference>
<proteinExistence type="predicted"/>
<comment type="caution">
    <text evidence="3">The sequence shown here is derived from an EMBL/GenBank/DDBJ whole genome shotgun (WGS) entry which is preliminary data.</text>
</comment>
<feature type="domain" description="Mut7-C RNAse" evidence="1">
    <location>
        <begin position="112"/>
        <end position="254"/>
    </location>
</feature>
<organism evidence="3 4">
    <name type="scientific">Mariniphaga sediminis</name>
    <dbReference type="NCBI Taxonomy" id="1628158"/>
    <lineage>
        <taxon>Bacteria</taxon>
        <taxon>Pseudomonadati</taxon>
        <taxon>Bacteroidota</taxon>
        <taxon>Bacteroidia</taxon>
        <taxon>Marinilabiliales</taxon>
        <taxon>Prolixibacteraceae</taxon>
        <taxon>Mariniphaga</taxon>
    </lineage>
</organism>
<dbReference type="EMBL" id="QWET01000008">
    <property type="protein sequence ID" value="RIH64771.1"/>
    <property type="molecule type" value="Genomic_DNA"/>
</dbReference>
<dbReference type="Pfam" id="PF01927">
    <property type="entry name" value="Mut7-C"/>
    <property type="match status" value="1"/>
</dbReference>
<reference evidence="3 4" key="1">
    <citation type="journal article" date="2015" name="Int. J. Syst. Evol. Microbiol.">
        <title>Mariniphaga sediminis sp. nov., isolated from coastal sediment.</title>
        <authorList>
            <person name="Wang F.Q."/>
            <person name="Shen Q.Y."/>
            <person name="Chen G.J."/>
            <person name="Du Z.J."/>
        </authorList>
    </citation>
    <scope>NUCLEOTIDE SEQUENCE [LARGE SCALE GENOMIC DNA]</scope>
    <source>
        <strain evidence="3 4">SY21</strain>
    </source>
</reference>
<evidence type="ECO:0000313" key="4">
    <source>
        <dbReference type="Proteomes" id="UP000266441"/>
    </source>
</evidence>
<dbReference type="OrthoDB" id="9797655at2"/>
<keyword evidence="4" id="KW-1185">Reference proteome</keyword>
<sequence>MDKGNSERTGINHSPVIRKANFRFYEELNDHLPKAWRKQVFAFPFKGKPSVKNAIQDIGVPHGEVDLILVNGEPVGFDYQLQGGEEVSVYPEFEALDISPIVRLRSKPLRETRFVVDVNLGKLAQKLRLLGFDTLFRNDFEDDEIIEISLREKRIVLTRDKGILKQNAVTHGYWLRNDDPKKQLKEIIARLQLQKGFRPFSRCANCNGLLREVEKTELQHLLSSDTLQFYDEFWKCAGCSKIYWEGSHFKHILRWVEELQNE</sequence>
<feature type="domain" description="Ubiquitin Mut7-C" evidence="2">
    <location>
        <begin position="19"/>
        <end position="97"/>
    </location>
</feature>
<dbReference type="PANTHER" id="PTHR39081">
    <property type="entry name" value="MUT7-C DOMAIN-CONTAINING PROTEIN"/>
    <property type="match status" value="1"/>
</dbReference>
<dbReference type="AlphaFoldDB" id="A0A399D260"/>
<evidence type="ECO:0000259" key="2">
    <source>
        <dbReference type="Pfam" id="PF14451"/>
    </source>
</evidence>
<dbReference type="RefSeq" id="WP_119350236.1">
    <property type="nucleotide sequence ID" value="NZ_QWET01000008.1"/>
</dbReference>
<protein>
    <submittedName>
        <fullName evidence="3">Twitching motility protein PilT</fullName>
    </submittedName>
</protein>
<dbReference type="InterPro" id="IPR027798">
    <property type="entry name" value="Ub_Mut7C"/>
</dbReference>
<name>A0A399D260_9BACT</name>
<dbReference type="Pfam" id="PF14451">
    <property type="entry name" value="Ub-Mut7C"/>
    <property type="match status" value="1"/>
</dbReference>
<accession>A0A399D260</accession>
<evidence type="ECO:0000259" key="1">
    <source>
        <dbReference type="Pfam" id="PF01927"/>
    </source>
</evidence>
<dbReference type="InterPro" id="IPR002782">
    <property type="entry name" value="Mut7-C_RNAse_dom"/>
</dbReference>
<gene>
    <name evidence="3" type="ORF">D1164_12030</name>
</gene>